<dbReference type="RefSeq" id="WP_377862665.1">
    <property type="nucleotide sequence ID" value="NZ_JBHLZU010000040.1"/>
</dbReference>
<dbReference type="InterPro" id="IPR011990">
    <property type="entry name" value="TPR-like_helical_dom_sf"/>
</dbReference>
<dbReference type="InterPro" id="IPR019734">
    <property type="entry name" value="TPR_rpt"/>
</dbReference>
<sequence length="715" mass="79529">MSGVEGARHEESTVDNVISGAVQGQIVQAGVVHGDVHLHGAVPSARPVPQQLPSEPVVFASREPELARLDRVLRESDDRLTLVVVSGAGGVGKTALALRWMHSVADRFADGQLYIDLGGFSGGEPLEPVDALGQFLRALGVAAERVPVGLAERTAMFRSLTADMSLALLLDNAFAAAQVRPLLPRSPRSAVVVTSRKRLVSLTIDGAVPVSLAPLNGRDSVQLLTGIVGKRRAQEEPESADALARLCGGLPIALSVVAARLRNRPQWSLAKVVTDLHDERRRLSKLSIVDELSVTAVFDASYRRLREPDATLYRLLSWHPGGEFDVELAAATADRPSDEVEDSLDSLVDASLLNETRLHRFHFHDLLRLHARTQVDDEEEAVRERRAARMRMSEWYLDRALVADRVLMPKRWRVGTRYERVADRTDFADEQAALDWFETELDNLMRVLRYVRYHRAHDLAWQLCEAMWGFFLYRKHYRDWISAYENGILSAREDTNPRAEAHLRCHLGFAYLNLNDFDRAAQECTHALELAERTGEDRIIATAASRLGMAERARGRLGSATDCFQRALAIDERTGNRRGEALRRRRLGEMLADAGRFPEAIAELDRARDLLDRLDDGPTEARVLSFLGSTYRRAGRLDDARRVLNDAVARLRAAGMTVYEADALTALGEVAEDAGDLPQAIKLLSRARAIYAKVSDAPQTRQLDDRLDRLRASLA</sequence>
<comment type="caution">
    <text evidence="2">The sequence shown here is derived from an EMBL/GenBank/DDBJ whole genome shotgun (WGS) entry which is preliminary data.</text>
</comment>
<dbReference type="EMBL" id="JBHLZU010000040">
    <property type="protein sequence ID" value="MFB9909751.1"/>
    <property type="molecule type" value="Genomic_DNA"/>
</dbReference>
<protein>
    <submittedName>
        <fullName evidence="2">Tetratricopeptide repeat protein</fullName>
    </submittedName>
</protein>
<keyword evidence="3" id="KW-1185">Reference proteome</keyword>
<dbReference type="Pfam" id="PF13424">
    <property type="entry name" value="TPR_12"/>
    <property type="match status" value="2"/>
</dbReference>
<dbReference type="InterPro" id="IPR042197">
    <property type="entry name" value="Apaf_helical"/>
</dbReference>
<dbReference type="PANTHER" id="PTHR47691:SF3">
    <property type="entry name" value="HTH-TYPE TRANSCRIPTIONAL REGULATOR RV0890C-RELATED"/>
    <property type="match status" value="1"/>
</dbReference>
<proteinExistence type="predicted"/>
<dbReference type="Gene3D" id="1.25.40.10">
    <property type="entry name" value="Tetratricopeptide repeat domain"/>
    <property type="match status" value="1"/>
</dbReference>
<name>A0ABV6ACZ0_9PSEU</name>
<dbReference type="Gene3D" id="3.40.50.300">
    <property type="entry name" value="P-loop containing nucleotide triphosphate hydrolases"/>
    <property type="match status" value="1"/>
</dbReference>
<dbReference type="Proteomes" id="UP001589693">
    <property type="component" value="Unassembled WGS sequence"/>
</dbReference>
<accession>A0ABV6ACZ0</accession>
<evidence type="ECO:0000313" key="2">
    <source>
        <dbReference type="EMBL" id="MFB9909751.1"/>
    </source>
</evidence>
<feature type="repeat" description="TPR" evidence="1">
    <location>
        <begin position="501"/>
        <end position="534"/>
    </location>
</feature>
<evidence type="ECO:0000313" key="3">
    <source>
        <dbReference type="Proteomes" id="UP001589693"/>
    </source>
</evidence>
<dbReference type="SUPFAM" id="SSF52540">
    <property type="entry name" value="P-loop containing nucleoside triphosphate hydrolases"/>
    <property type="match status" value="1"/>
</dbReference>
<evidence type="ECO:0000256" key="1">
    <source>
        <dbReference type="PROSITE-ProRule" id="PRU00339"/>
    </source>
</evidence>
<dbReference type="SUPFAM" id="SSF48452">
    <property type="entry name" value="TPR-like"/>
    <property type="match status" value="1"/>
</dbReference>
<dbReference type="PANTHER" id="PTHR47691">
    <property type="entry name" value="REGULATOR-RELATED"/>
    <property type="match status" value="1"/>
</dbReference>
<dbReference type="PROSITE" id="PS50005">
    <property type="entry name" value="TPR"/>
    <property type="match status" value="2"/>
</dbReference>
<organism evidence="2 3">
    <name type="scientific">Allokutzneria oryzae</name>
    <dbReference type="NCBI Taxonomy" id="1378989"/>
    <lineage>
        <taxon>Bacteria</taxon>
        <taxon>Bacillati</taxon>
        <taxon>Actinomycetota</taxon>
        <taxon>Actinomycetes</taxon>
        <taxon>Pseudonocardiales</taxon>
        <taxon>Pseudonocardiaceae</taxon>
        <taxon>Allokutzneria</taxon>
    </lineage>
</organism>
<keyword evidence="1" id="KW-0802">TPR repeat</keyword>
<feature type="repeat" description="TPR" evidence="1">
    <location>
        <begin position="541"/>
        <end position="574"/>
    </location>
</feature>
<dbReference type="InterPro" id="IPR027417">
    <property type="entry name" value="P-loop_NTPase"/>
</dbReference>
<gene>
    <name evidence="2" type="ORF">ACFFQA_37960</name>
</gene>
<dbReference type="Gene3D" id="1.10.8.430">
    <property type="entry name" value="Helical domain of apoptotic protease-activating factors"/>
    <property type="match status" value="1"/>
</dbReference>
<dbReference type="SMART" id="SM00028">
    <property type="entry name" value="TPR"/>
    <property type="match status" value="5"/>
</dbReference>
<reference evidence="2 3" key="1">
    <citation type="submission" date="2024-09" db="EMBL/GenBank/DDBJ databases">
        <authorList>
            <person name="Sun Q."/>
            <person name="Mori K."/>
        </authorList>
    </citation>
    <scope>NUCLEOTIDE SEQUENCE [LARGE SCALE GENOMIC DNA]</scope>
    <source>
        <strain evidence="2 3">TBRC 7907</strain>
    </source>
</reference>
<dbReference type="PRINTS" id="PR00364">
    <property type="entry name" value="DISEASERSIST"/>
</dbReference>